<keyword evidence="4 5" id="KW-0479">Metal-binding</keyword>
<dbReference type="SUPFAM" id="SSF52949">
    <property type="entry name" value="Macro domain-like"/>
    <property type="match status" value="1"/>
</dbReference>
<sequence>MDSKSDANKVWVTKLRHDVRIDELDDTLARHRLRASEVRLLPRGRAVLIFDQTADAKSCIAQRDMFRELGNSIGSAAFMMKYQPGFEDGIFRGKDKSMIVAKLNDDVHELYSRSPDALTAVTEQYKITWFYSTSQGLYLRGPAADLRPAYDYLTNNVLNMLDALENSADQRQNGHGERSDHRQRNGDDNHRREERPDTPEVQYAVVNKKKDRDRTSPEDRPERGRHRRDGGREEHTRRRRESRSPAGEPRERKPEVSLVNTPGYVKAYIRGVYHEDLNRMKGKYGVLFRDHPDGTIVEATDQCKSGWLRDACEKLKEMNREVEGFVKETTIPLDKYGLSADDVEAKVEDVRQTYREVLISRSHDNAALYMIGDENDMYKAKTALMEAIQPSDTEKGERGRGHRRKTGGRGGDHGRKRKGDRGRSVDMDGSDGSPGRGGDDRDRRGSGDRSRDVHLEDFEKPQPKGRDASRDRHVDDDHDRPRKGDRSRNNHVDDDHDRPMKGDRSRDRHVDDDHDRPRKGDWSRDRHLDRNDDTLARRDDDRRRRKHRDKHLDGDYDRPRGGDKYGSRNGHLDEDEDRPRRKHRDPHTNGDYDRPGKAHGDMDRERDRDREHRKKDTDRPRGNKNVAFEHVFRKAGLTVTVQKSHVLDQDVDSIVNPTDKRLENARGLSAEIAKEAGSKFRHECSDIVRKHGPLETGDVTTTGGGHLTCRYVLSVCEPRSSKHGSRLRDACRNVMKKCAKKSIASVAIPPIGSDVDNFARAMSDAILHYVDRQTKKGELREVILVDHDPKAIDVLAREMDQTLRGDGDNADGAKPPPPPKRTGPVVMQPDGTMVVVVKRKRFLPGNNKHCTLVVTYDFPAGTQGEDHPRPGRPYAALNFVTYIPNSEEGKTAARLLKKAFDQKLLFAFEETEGEADTVVPKDCVRHRTKTSGGPAL</sequence>
<proteinExistence type="inferred from homology"/>
<evidence type="ECO:0000256" key="4">
    <source>
        <dbReference type="ARBA" id="ARBA00022723"/>
    </source>
</evidence>
<dbReference type="AlphaFoldDB" id="A0AAD9KRL5"/>
<dbReference type="Proteomes" id="UP001209878">
    <property type="component" value="Unassembled WGS sequence"/>
</dbReference>
<keyword evidence="5" id="KW-0862">Zinc</keyword>
<keyword evidence="5" id="KW-0963">Cytoplasm</keyword>
<comment type="similarity">
    <text evidence="5">Belongs to the Deltex family.</text>
</comment>
<feature type="compositionally biased region" description="Basic and acidic residues" evidence="6">
    <location>
        <begin position="208"/>
        <end position="222"/>
    </location>
</feature>
<dbReference type="InterPro" id="IPR039398">
    <property type="entry name" value="Deltex_fam"/>
</dbReference>
<feature type="compositionally biased region" description="Basic and acidic residues" evidence="6">
    <location>
        <begin position="586"/>
        <end position="621"/>
    </location>
</feature>
<dbReference type="PROSITE" id="PS51154">
    <property type="entry name" value="MACRO"/>
    <property type="match status" value="1"/>
</dbReference>
<dbReference type="GO" id="GO:0016567">
    <property type="term" value="P:protein ubiquitination"/>
    <property type="evidence" value="ECO:0007669"/>
    <property type="project" value="UniProtKB-UniRule"/>
</dbReference>
<dbReference type="PANTHER" id="PTHR12622">
    <property type="entry name" value="DELTEX-RELATED"/>
    <property type="match status" value="1"/>
</dbReference>
<dbReference type="GO" id="GO:0061630">
    <property type="term" value="F:ubiquitin protein ligase activity"/>
    <property type="evidence" value="ECO:0007669"/>
    <property type="project" value="UniProtKB-UniRule"/>
</dbReference>
<dbReference type="EMBL" id="JAODUO010000689">
    <property type="protein sequence ID" value="KAK2176045.1"/>
    <property type="molecule type" value="Genomic_DNA"/>
</dbReference>
<dbReference type="GO" id="GO:0008270">
    <property type="term" value="F:zinc ion binding"/>
    <property type="evidence" value="ECO:0007669"/>
    <property type="project" value="UniProtKB-KW"/>
</dbReference>
<dbReference type="EC" id="2.3.2.27" evidence="5"/>
<feature type="domain" description="Macro" evidence="7">
    <location>
        <begin position="626"/>
        <end position="803"/>
    </location>
</feature>
<evidence type="ECO:0000256" key="3">
    <source>
        <dbReference type="ARBA" id="ARBA00022679"/>
    </source>
</evidence>
<comment type="catalytic activity">
    <reaction evidence="1 5">
        <text>S-ubiquitinyl-[E2 ubiquitin-conjugating enzyme]-L-cysteine + [acceptor protein]-L-lysine = [E2 ubiquitin-conjugating enzyme]-L-cysteine + N(6)-ubiquitinyl-[acceptor protein]-L-lysine.</text>
        <dbReference type="EC" id="2.3.2.27"/>
    </reaction>
</comment>
<keyword evidence="3 5" id="KW-0808">Transferase</keyword>
<feature type="compositionally biased region" description="Basic and acidic residues" evidence="6">
    <location>
        <begin position="550"/>
        <end position="572"/>
    </location>
</feature>
<feature type="compositionally biased region" description="Basic and acidic residues" evidence="6">
    <location>
        <begin position="172"/>
        <end position="198"/>
    </location>
</feature>
<gene>
    <name evidence="8" type="ORF">NP493_690g01026</name>
</gene>
<evidence type="ECO:0000256" key="6">
    <source>
        <dbReference type="SAM" id="MobiDB-lite"/>
    </source>
</evidence>
<keyword evidence="9" id="KW-1185">Reference proteome</keyword>
<feature type="compositionally biased region" description="Basic and acidic residues" evidence="6">
    <location>
        <begin position="437"/>
        <end position="542"/>
    </location>
</feature>
<comment type="subcellular location">
    <subcellularLocation>
        <location evidence="5">Cytoplasm</location>
    </subcellularLocation>
</comment>
<dbReference type="Pfam" id="PF01661">
    <property type="entry name" value="Macro"/>
    <property type="match status" value="1"/>
</dbReference>
<reference evidence="8" key="1">
    <citation type="journal article" date="2023" name="Mol. Biol. Evol.">
        <title>Third-Generation Sequencing Reveals the Adaptive Role of the Epigenome in Three Deep-Sea Polychaetes.</title>
        <authorList>
            <person name="Perez M."/>
            <person name="Aroh O."/>
            <person name="Sun Y."/>
            <person name="Lan Y."/>
            <person name="Juniper S.K."/>
            <person name="Young C.R."/>
            <person name="Angers B."/>
            <person name="Qian P.Y."/>
        </authorList>
    </citation>
    <scope>NUCLEOTIDE SEQUENCE</scope>
    <source>
        <strain evidence="8">R07B-5</strain>
    </source>
</reference>
<dbReference type="InterPro" id="IPR039399">
    <property type="entry name" value="Deltex_C_sf"/>
</dbReference>
<name>A0AAD9KRL5_RIDPI</name>
<dbReference type="GO" id="GO:0007219">
    <property type="term" value="P:Notch signaling pathway"/>
    <property type="evidence" value="ECO:0007669"/>
    <property type="project" value="InterPro"/>
</dbReference>
<organism evidence="8 9">
    <name type="scientific">Ridgeia piscesae</name>
    <name type="common">Tubeworm</name>
    <dbReference type="NCBI Taxonomy" id="27915"/>
    <lineage>
        <taxon>Eukaryota</taxon>
        <taxon>Metazoa</taxon>
        <taxon>Spiralia</taxon>
        <taxon>Lophotrochozoa</taxon>
        <taxon>Annelida</taxon>
        <taxon>Polychaeta</taxon>
        <taxon>Sedentaria</taxon>
        <taxon>Canalipalpata</taxon>
        <taxon>Sabellida</taxon>
        <taxon>Siboglinidae</taxon>
        <taxon>Ridgeia</taxon>
    </lineage>
</organism>
<evidence type="ECO:0000256" key="5">
    <source>
        <dbReference type="RuleBase" id="RU367105"/>
    </source>
</evidence>
<keyword evidence="5" id="KW-0863">Zinc-finger</keyword>
<dbReference type="InterPro" id="IPR043472">
    <property type="entry name" value="Macro_dom-like"/>
</dbReference>
<dbReference type="Gene3D" id="3.40.220.10">
    <property type="entry name" value="Leucine Aminopeptidase, subunit E, domain 1"/>
    <property type="match status" value="1"/>
</dbReference>
<evidence type="ECO:0000313" key="8">
    <source>
        <dbReference type="EMBL" id="KAK2176045.1"/>
    </source>
</evidence>
<comment type="pathway">
    <text evidence="2 5">Protein modification; protein ubiquitination.</text>
</comment>
<dbReference type="Gene3D" id="3.30.390.130">
    <property type="match status" value="1"/>
</dbReference>
<dbReference type="GO" id="GO:0005737">
    <property type="term" value="C:cytoplasm"/>
    <property type="evidence" value="ECO:0007669"/>
    <property type="project" value="UniProtKB-SubCell"/>
</dbReference>
<evidence type="ECO:0000313" key="9">
    <source>
        <dbReference type="Proteomes" id="UP001209878"/>
    </source>
</evidence>
<dbReference type="SMART" id="SM00506">
    <property type="entry name" value="A1pp"/>
    <property type="match status" value="1"/>
</dbReference>
<feature type="region of interest" description="Disordered" evidence="6">
    <location>
        <begin position="169"/>
        <end position="257"/>
    </location>
</feature>
<evidence type="ECO:0000256" key="2">
    <source>
        <dbReference type="ARBA" id="ARBA00004906"/>
    </source>
</evidence>
<protein>
    <recommendedName>
        <fullName evidence="5">E3 ubiquitin-protein ligase</fullName>
        <ecNumber evidence="5">2.3.2.27</ecNumber>
    </recommendedName>
</protein>
<dbReference type="InterPro" id="IPR002589">
    <property type="entry name" value="Macro_dom"/>
</dbReference>
<evidence type="ECO:0000259" key="7">
    <source>
        <dbReference type="PROSITE" id="PS51154"/>
    </source>
</evidence>
<comment type="caution">
    <text evidence="8">The sequence shown here is derived from an EMBL/GenBank/DDBJ whole genome shotgun (WGS) entry which is preliminary data.</text>
</comment>
<dbReference type="InterPro" id="IPR039396">
    <property type="entry name" value="Deltex_C"/>
</dbReference>
<feature type="region of interest" description="Disordered" evidence="6">
    <location>
        <begin position="803"/>
        <end position="824"/>
    </location>
</feature>
<evidence type="ECO:0000256" key="1">
    <source>
        <dbReference type="ARBA" id="ARBA00000900"/>
    </source>
</evidence>
<dbReference type="Pfam" id="PF18102">
    <property type="entry name" value="DTC"/>
    <property type="match status" value="1"/>
</dbReference>
<feature type="region of interest" description="Disordered" evidence="6">
    <location>
        <begin position="388"/>
        <end position="625"/>
    </location>
</feature>
<accession>A0AAD9KRL5</accession>